<protein>
    <submittedName>
        <fullName evidence="3">9213_t:CDS:1</fullName>
    </submittedName>
</protein>
<sequence>MEKGSTKDQSDAQKESYQNQIPDPSYQQQQNFNEQPNIILVETEPQHTVIISEKFIPGQVNHSIPPVDRSLVELTSLEQIWGMPLLHNGKPTWKFWIALALILYFAFYVLSFLSTTYMYSHNSSYSYNYNYNEKTEKHGGNNDNEIMSDWKLLLDM</sequence>
<evidence type="ECO:0000256" key="1">
    <source>
        <dbReference type="SAM" id="MobiDB-lite"/>
    </source>
</evidence>
<gene>
    <name evidence="3" type="ORF">FMOSSE_LOCUS4914</name>
</gene>
<feature type="region of interest" description="Disordered" evidence="1">
    <location>
        <begin position="1"/>
        <end position="28"/>
    </location>
</feature>
<reference evidence="3" key="1">
    <citation type="submission" date="2021-06" db="EMBL/GenBank/DDBJ databases">
        <authorList>
            <person name="Kallberg Y."/>
            <person name="Tangrot J."/>
            <person name="Rosling A."/>
        </authorList>
    </citation>
    <scope>NUCLEOTIDE SEQUENCE</scope>
    <source>
        <strain evidence="3">87-6 pot B 2015</strain>
    </source>
</reference>
<dbReference type="EMBL" id="CAJVPP010000875">
    <property type="protein sequence ID" value="CAG8518592.1"/>
    <property type="molecule type" value="Genomic_DNA"/>
</dbReference>
<organism evidence="3 4">
    <name type="scientific">Funneliformis mosseae</name>
    <name type="common">Endomycorrhizal fungus</name>
    <name type="synonym">Glomus mosseae</name>
    <dbReference type="NCBI Taxonomy" id="27381"/>
    <lineage>
        <taxon>Eukaryota</taxon>
        <taxon>Fungi</taxon>
        <taxon>Fungi incertae sedis</taxon>
        <taxon>Mucoromycota</taxon>
        <taxon>Glomeromycotina</taxon>
        <taxon>Glomeromycetes</taxon>
        <taxon>Glomerales</taxon>
        <taxon>Glomeraceae</taxon>
        <taxon>Funneliformis</taxon>
    </lineage>
</organism>
<proteinExistence type="predicted"/>
<name>A0A9N9F8Q9_FUNMO</name>
<evidence type="ECO:0000313" key="4">
    <source>
        <dbReference type="Proteomes" id="UP000789375"/>
    </source>
</evidence>
<keyword evidence="4" id="KW-1185">Reference proteome</keyword>
<dbReference type="AlphaFoldDB" id="A0A9N9F8Q9"/>
<keyword evidence="2" id="KW-0472">Membrane</keyword>
<feature type="transmembrane region" description="Helical" evidence="2">
    <location>
        <begin position="95"/>
        <end position="119"/>
    </location>
</feature>
<comment type="caution">
    <text evidence="3">The sequence shown here is derived from an EMBL/GenBank/DDBJ whole genome shotgun (WGS) entry which is preliminary data.</text>
</comment>
<dbReference type="Proteomes" id="UP000789375">
    <property type="component" value="Unassembled WGS sequence"/>
</dbReference>
<feature type="compositionally biased region" description="Basic and acidic residues" evidence="1">
    <location>
        <begin position="1"/>
        <end position="14"/>
    </location>
</feature>
<feature type="compositionally biased region" description="Polar residues" evidence="1">
    <location>
        <begin position="15"/>
        <end position="28"/>
    </location>
</feature>
<keyword evidence="2" id="KW-1133">Transmembrane helix</keyword>
<evidence type="ECO:0000313" key="3">
    <source>
        <dbReference type="EMBL" id="CAG8518592.1"/>
    </source>
</evidence>
<keyword evidence="2" id="KW-0812">Transmembrane</keyword>
<evidence type="ECO:0000256" key="2">
    <source>
        <dbReference type="SAM" id="Phobius"/>
    </source>
</evidence>
<accession>A0A9N9F8Q9</accession>